<proteinExistence type="predicted"/>
<organism evidence="2 3">
    <name type="scientific">Stakelama tenebrarum</name>
    <dbReference type="NCBI Taxonomy" id="2711215"/>
    <lineage>
        <taxon>Bacteria</taxon>
        <taxon>Pseudomonadati</taxon>
        <taxon>Pseudomonadota</taxon>
        <taxon>Alphaproteobacteria</taxon>
        <taxon>Sphingomonadales</taxon>
        <taxon>Sphingomonadaceae</taxon>
        <taxon>Stakelama</taxon>
    </lineage>
</organism>
<feature type="transmembrane region" description="Helical" evidence="1">
    <location>
        <begin position="20"/>
        <end position="41"/>
    </location>
</feature>
<dbReference type="RefSeq" id="WP_165325921.1">
    <property type="nucleotide sequence ID" value="NZ_CP049109.1"/>
</dbReference>
<dbReference type="AlphaFoldDB" id="A0A6G6Y257"/>
<protein>
    <submittedName>
        <fullName evidence="2">Uncharacterized protein</fullName>
    </submittedName>
</protein>
<keyword evidence="1" id="KW-0472">Membrane</keyword>
<sequence length="315" mass="33622">MMSDAEYEEEIHGGGVPAPVLGILVGLALIVVVALIAPQILPPLPQAYLFGGGAVLGLVVWAIAAAVTMRSAGALWIVASLVLLVGGGVLGSLNIARLHNAGGTHDASTFAEIEVGPDGRPQLPPEADKRGPISQAYVEAFNAARDDRQALDDAMAEMNLGALNSPYLLEQTPEILGRCEEIAAIKERADTNSERRAERTGALAEMVASSELPEKIQQGITMMIAPVGKPGEPDPALEQQQALLDGTQQLCELLAKRSWRNEAAYFGFTNGADRRRFEEINEARQAAAKDIAALERQATTRLTEGREMVREALSR</sequence>
<reference evidence="2 3" key="1">
    <citation type="submission" date="2020-02" db="EMBL/GenBank/DDBJ databases">
        <authorList>
            <person name="Zheng R.K."/>
            <person name="Sun C.M."/>
        </authorList>
    </citation>
    <scope>NUCLEOTIDE SEQUENCE [LARGE SCALE GENOMIC DNA]</scope>
    <source>
        <strain evidence="3">zrk23</strain>
    </source>
</reference>
<evidence type="ECO:0000313" key="3">
    <source>
        <dbReference type="Proteomes" id="UP000501568"/>
    </source>
</evidence>
<keyword evidence="1" id="KW-1133">Transmembrane helix</keyword>
<feature type="transmembrane region" description="Helical" evidence="1">
    <location>
        <begin position="73"/>
        <end position="93"/>
    </location>
</feature>
<name>A0A6G6Y257_9SPHN</name>
<keyword evidence="1" id="KW-0812">Transmembrane</keyword>
<dbReference type="EMBL" id="CP049109">
    <property type="protein sequence ID" value="QIG78921.1"/>
    <property type="molecule type" value="Genomic_DNA"/>
</dbReference>
<keyword evidence="3" id="KW-1185">Reference proteome</keyword>
<feature type="transmembrane region" description="Helical" evidence="1">
    <location>
        <begin position="48"/>
        <end position="67"/>
    </location>
</feature>
<dbReference type="KEGG" id="spzr:G5C33_03380"/>
<dbReference type="Proteomes" id="UP000501568">
    <property type="component" value="Chromosome"/>
</dbReference>
<gene>
    <name evidence="2" type="ORF">G5C33_03380</name>
</gene>
<accession>A0A6G6Y257</accession>
<evidence type="ECO:0000256" key="1">
    <source>
        <dbReference type="SAM" id="Phobius"/>
    </source>
</evidence>
<evidence type="ECO:0000313" key="2">
    <source>
        <dbReference type="EMBL" id="QIG78921.1"/>
    </source>
</evidence>